<keyword evidence="10" id="KW-0393">Immunoglobulin domain</keyword>
<evidence type="ECO:0000259" key="12">
    <source>
        <dbReference type="PROSITE" id="PS50835"/>
    </source>
</evidence>
<dbReference type="GO" id="GO:0009897">
    <property type="term" value="C:external side of plasma membrane"/>
    <property type="evidence" value="ECO:0007669"/>
    <property type="project" value="TreeGrafter"/>
</dbReference>
<dbReference type="InterPro" id="IPR007110">
    <property type="entry name" value="Ig-like_dom"/>
</dbReference>
<evidence type="ECO:0000256" key="3">
    <source>
        <dbReference type="ARBA" id="ARBA00022692"/>
    </source>
</evidence>
<reference evidence="13 14" key="1">
    <citation type="submission" date="2021-06" db="EMBL/GenBank/DDBJ databases">
        <authorList>
            <person name="Palmer J.M."/>
        </authorList>
    </citation>
    <scope>NUCLEOTIDE SEQUENCE [LARGE SCALE GENOMIC DNA]</scope>
    <source>
        <strain evidence="13 14">MEX-2019</strain>
        <tissue evidence="13">Muscle</tissue>
    </source>
</reference>
<keyword evidence="8" id="KW-0675">Receptor</keyword>
<dbReference type="FunFam" id="2.60.40.10:FF:000142">
    <property type="entry name" value="V-set domain-containing T-cell activation inhibitor 1"/>
    <property type="match status" value="1"/>
</dbReference>
<evidence type="ECO:0000256" key="4">
    <source>
        <dbReference type="ARBA" id="ARBA00022729"/>
    </source>
</evidence>
<keyword evidence="9" id="KW-0325">Glycoprotein</keyword>
<name>A0AAV9SA06_9TELE</name>
<accession>A0AAV9SA06</accession>
<keyword evidence="6 11" id="KW-0472">Membrane</keyword>
<keyword evidence="4" id="KW-0732">Signal</keyword>
<evidence type="ECO:0000256" key="10">
    <source>
        <dbReference type="ARBA" id="ARBA00023319"/>
    </source>
</evidence>
<evidence type="ECO:0000256" key="1">
    <source>
        <dbReference type="ARBA" id="ARBA00004251"/>
    </source>
</evidence>
<dbReference type="SUPFAM" id="SSF48726">
    <property type="entry name" value="Immunoglobulin"/>
    <property type="match status" value="2"/>
</dbReference>
<dbReference type="InterPro" id="IPR013783">
    <property type="entry name" value="Ig-like_fold"/>
</dbReference>
<gene>
    <name evidence="13" type="ORF">CRENBAI_001919</name>
</gene>
<evidence type="ECO:0000256" key="11">
    <source>
        <dbReference type="SAM" id="Phobius"/>
    </source>
</evidence>
<evidence type="ECO:0000313" key="13">
    <source>
        <dbReference type="EMBL" id="KAK5617672.1"/>
    </source>
</evidence>
<evidence type="ECO:0000256" key="2">
    <source>
        <dbReference type="ARBA" id="ARBA00022475"/>
    </source>
</evidence>
<dbReference type="PANTHER" id="PTHR25466:SF14">
    <property type="entry name" value="BUTYROPHILIN SUBFAMILY 2 MEMBER A2-LIKE-RELATED"/>
    <property type="match status" value="1"/>
</dbReference>
<keyword evidence="3 11" id="KW-0812">Transmembrane</keyword>
<dbReference type="InterPro" id="IPR053896">
    <property type="entry name" value="BTN3A2-like_Ig-C"/>
</dbReference>
<dbReference type="InterPro" id="IPR036179">
    <property type="entry name" value="Ig-like_dom_sf"/>
</dbReference>
<sequence length="266" mass="29340">MVTFSRSDTDVSCVFMESCMLPCSCEVGDEIIIHWIYLQGDLHVHSFYLNQDQLGHQDQNFRGRTALFNNQISRGNVSLLLTEVKVQDQGKYKCFTSTIRGTINSFINLQIDAPVSKVSISQEENRIICSSEGIYPQPELSWSTIPPSNTTLQNRTTVQRTVEKLYSISSSLIVSDDDPGLTYSCTVRTQRNNMTATISKPEPLHPGEASSWKVVGLIVAAVIVAAGIIGAVVWVLGRKKNKGATARCSHTAAPHQEQSLESFISS</sequence>
<feature type="domain" description="Ig-like" evidence="12">
    <location>
        <begin position="114"/>
        <end position="199"/>
    </location>
</feature>
<dbReference type="Proteomes" id="UP001311232">
    <property type="component" value="Unassembled WGS sequence"/>
</dbReference>
<feature type="domain" description="Ig-like" evidence="12">
    <location>
        <begin position="1"/>
        <end position="104"/>
    </location>
</feature>
<comment type="subcellular location">
    <subcellularLocation>
        <location evidence="1">Cell membrane</location>
        <topology evidence="1">Single-pass type I membrane protein</topology>
    </subcellularLocation>
</comment>
<dbReference type="GO" id="GO:0031295">
    <property type="term" value="P:T cell costimulation"/>
    <property type="evidence" value="ECO:0007669"/>
    <property type="project" value="TreeGrafter"/>
</dbReference>
<evidence type="ECO:0000256" key="5">
    <source>
        <dbReference type="ARBA" id="ARBA00022989"/>
    </source>
</evidence>
<comment type="caution">
    <text evidence="13">The sequence shown here is derived from an EMBL/GenBank/DDBJ whole genome shotgun (WGS) entry which is preliminary data.</text>
</comment>
<feature type="transmembrane region" description="Helical" evidence="11">
    <location>
        <begin position="214"/>
        <end position="237"/>
    </location>
</feature>
<keyword evidence="7" id="KW-1015">Disulfide bond</keyword>
<dbReference type="GO" id="GO:0007166">
    <property type="term" value="P:cell surface receptor signaling pathway"/>
    <property type="evidence" value="ECO:0007669"/>
    <property type="project" value="TreeGrafter"/>
</dbReference>
<organism evidence="13 14">
    <name type="scientific">Crenichthys baileyi</name>
    <name type="common">White River springfish</name>
    <dbReference type="NCBI Taxonomy" id="28760"/>
    <lineage>
        <taxon>Eukaryota</taxon>
        <taxon>Metazoa</taxon>
        <taxon>Chordata</taxon>
        <taxon>Craniata</taxon>
        <taxon>Vertebrata</taxon>
        <taxon>Euteleostomi</taxon>
        <taxon>Actinopterygii</taxon>
        <taxon>Neopterygii</taxon>
        <taxon>Teleostei</taxon>
        <taxon>Neoteleostei</taxon>
        <taxon>Acanthomorphata</taxon>
        <taxon>Ovalentaria</taxon>
        <taxon>Atherinomorphae</taxon>
        <taxon>Cyprinodontiformes</taxon>
        <taxon>Goodeidae</taxon>
        <taxon>Crenichthys</taxon>
    </lineage>
</organism>
<evidence type="ECO:0000256" key="8">
    <source>
        <dbReference type="ARBA" id="ARBA00023170"/>
    </source>
</evidence>
<keyword evidence="5 11" id="KW-1133">Transmembrane helix</keyword>
<dbReference type="GO" id="GO:0071222">
    <property type="term" value="P:cellular response to lipopolysaccharide"/>
    <property type="evidence" value="ECO:0007669"/>
    <property type="project" value="TreeGrafter"/>
</dbReference>
<dbReference type="Gene3D" id="2.60.40.10">
    <property type="entry name" value="Immunoglobulins"/>
    <property type="match status" value="2"/>
</dbReference>
<protein>
    <recommendedName>
        <fullName evidence="12">Ig-like domain-containing protein</fullName>
    </recommendedName>
</protein>
<keyword evidence="2" id="KW-1003">Cell membrane</keyword>
<dbReference type="PANTHER" id="PTHR25466">
    <property type="entry name" value="T-LYMPHOCYTE ACTIVATION ANTIGEN"/>
    <property type="match status" value="1"/>
</dbReference>
<evidence type="ECO:0000256" key="9">
    <source>
        <dbReference type="ARBA" id="ARBA00023180"/>
    </source>
</evidence>
<proteinExistence type="predicted"/>
<dbReference type="AlphaFoldDB" id="A0AAV9SA06"/>
<dbReference type="InterPro" id="IPR051713">
    <property type="entry name" value="T-cell_Activation_Regulation"/>
</dbReference>
<dbReference type="Pfam" id="PF22705">
    <property type="entry name" value="C2-set_3"/>
    <property type="match status" value="1"/>
</dbReference>
<evidence type="ECO:0000256" key="7">
    <source>
        <dbReference type="ARBA" id="ARBA00023157"/>
    </source>
</evidence>
<dbReference type="PROSITE" id="PS50835">
    <property type="entry name" value="IG_LIKE"/>
    <property type="match status" value="2"/>
</dbReference>
<dbReference type="EMBL" id="JAHHUM010000682">
    <property type="protein sequence ID" value="KAK5617672.1"/>
    <property type="molecule type" value="Genomic_DNA"/>
</dbReference>
<dbReference type="GO" id="GO:0042130">
    <property type="term" value="P:negative regulation of T cell proliferation"/>
    <property type="evidence" value="ECO:0007669"/>
    <property type="project" value="TreeGrafter"/>
</dbReference>
<dbReference type="GO" id="GO:0042102">
    <property type="term" value="P:positive regulation of T cell proliferation"/>
    <property type="evidence" value="ECO:0007669"/>
    <property type="project" value="TreeGrafter"/>
</dbReference>
<evidence type="ECO:0000256" key="6">
    <source>
        <dbReference type="ARBA" id="ARBA00023136"/>
    </source>
</evidence>
<dbReference type="GO" id="GO:0006955">
    <property type="term" value="P:immune response"/>
    <property type="evidence" value="ECO:0007669"/>
    <property type="project" value="TreeGrafter"/>
</dbReference>
<keyword evidence="14" id="KW-1185">Reference proteome</keyword>
<evidence type="ECO:0000313" key="14">
    <source>
        <dbReference type="Proteomes" id="UP001311232"/>
    </source>
</evidence>